<dbReference type="RefSeq" id="WP_306980221.1">
    <property type="nucleotide sequence ID" value="NZ_JAUSUA010000001.1"/>
</dbReference>
<evidence type="ECO:0000313" key="1">
    <source>
        <dbReference type="EMBL" id="MDQ0206079.1"/>
    </source>
</evidence>
<protein>
    <recommendedName>
        <fullName evidence="3">YxiS</fullName>
    </recommendedName>
</protein>
<accession>A0ABT9YED0</accession>
<name>A0ABT9YED0_9BACI</name>
<proteinExistence type="predicted"/>
<reference evidence="1 2" key="1">
    <citation type="submission" date="2023-07" db="EMBL/GenBank/DDBJ databases">
        <title>Genomic Encyclopedia of Type Strains, Phase IV (KMG-IV): sequencing the most valuable type-strain genomes for metagenomic binning, comparative biology and taxonomic classification.</title>
        <authorList>
            <person name="Goeker M."/>
        </authorList>
    </citation>
    <scope>NUCLEOTIDE SEQUENCE [LARGE SCALE GENOMIC DNA]</scope>
    <source>
        <strain evidence="1 2">DSM 19154</strain>
    </source>
</reference>
<evidence type="ECO:0008006" key="3">
    <source>
        <dbReference type="Google" id="ProtNLM"/>
    </source>
</evidence>
<comment type="caution">
    <text evidence="1">The sequence shown here is derived from an EMBL/GenBank/DDBJ whole genome shotgun (WGS) entry which is preliminary data.</text>
</comment>
<organism evidence="1 2">
    <name type="scientific">Alkalicoccobacillus murimartini</name>
    <dbReference type="NCBI Taxonomy" id="171685"/>
    <lineage>
        <taxon>Bacteria</taxon>
        <taxon>Bacillati</taxon>
        <taxon>Bacillota</taxon>
        <taxon>Bacilli</taxon>
        <taxon>Bacillales</taxon>
        <taxon>Bacillaceae</taxon>
        <taxon>Alkalicoccobacillus</taxon>
    </lineage>
</organism>
<gene>
    <name evidence="1" type="ORF">J2S05_000853</name>
</gene>
<evidence type="ECO:0000313" key="2">
    <source>
        <dbReference type="Proteomes" id="UP001225034"/>
    </source>
</evidence>
<dbReference type="Proteomes" id="UP001225034">
    <property type="component" value="Unassembled WGS sequence"/>
</dbReference>
<dbReference type="EMBL" id="JAUSUA010000001">
    <property type="protein sequence ID" value="MDQ0206079.1"/>
    <property type="molecule type" value="Genomic_DNA"/>
</dbReference>
<keyword evidence="2" id="KW-1185">Reference proteome</keyword>
<sequence length="100" mass="11695">MEPSEREDFIIQKYKQEEQLMILLFAQWCVNHDLDPAAIYKKAFPAQTKNQQLTEAVEQTLPKSEADEIPLPSLLEVLSWFEQDELAFIVSEEANQLEKR</sequence>